<evidence type="ECO:0000313" key="2">
    <source>
        <dbReference type="Proteomes" id="UP001165960"/>
    </source>
</evidence>
<protein>
    <submittedName>
        <fullName evidence="1">Ergosterol biosynthesis protein</fullName>
    </submittedName>
</protein>
<keyword evidence="2" id="KW-1185">Reference proteome</keyword>
<evidence type="ECO:0000313" key="1">
    <source>
        <dbReference type="EMBL" id="KAJ9057563.1"/>
    </source>
</evidence>
<accession>A0ACC2S5L5</accession>
<dbReference type="EMBL" id="QTSX02005784">
    <property type="protein sequence ID" value="KAJ9057563.1"/>
    <property type="molecule type" value="Genomic_DNA"/>
</dbReference>
<dbReference type="Proteomes" id="UP001165960">
    <property type="component" value="Unassembled WGS sequence"/>
</dbReference>
<reference evidence="1" key="1">
    <citation type="submission" date="2022-04" db="EMBL/GenBank/DDBJ databases">
        <title>Genome of the entomopathogenic fungus Entomophthora muscae.</title>
        <authorList>
            <person name="Elya C."/>
            <person name="Lovett B.R."/>
            <person name="Lee E."/>
            <person name="Macias A.M."/>
            <person name="Hajek A.E."/>
            <person name="De Bivort B.L."/>
            <person name="Kasson M.T."/>
            <person name="De Fine Licht H.H."/>
            <person name="Stajich J.E."/>
        </authorList>
    </citation>
    <scope>NUCLEOTIDE SEQUENCE</scope>
    <source>
        <strain evidence="1">Berkeley</strain>
    </source>
</reference>
<name>A0ACC2S5L5_9FUNG</name>
<comment type="caution">
    <text evidence="1">The sequence shown here is derived from an EMBL/GenBank/DDBJ whole genome shotgun (WGS) entry which is preliminary data.</text>
</comment>
<organism evidence="1 2">
    <name type="scientific">Entomophthora muscae</name>
    <dbReference type="NCBI Taxonomy" id="34485"/>
    <lineage>
        <taxon>Eukaryota</taxon>
        <taxon>Fungi</taxon>
        <taxon>Fungi incertae sedis</taxon>
        <taxon>Zoopagomycota</taxon>
        <taxon>Entomophthoromycotina</taxon>
        <taxon>Entomophthoromycetes</taxon>
        <taxon>Entomophthorales</taxon>
        <taxon>Entomophthoraceae</taxon>
        <taxon>Entomophthora</taxon>
    </lineage>
</organism>
<gene>
    <name evidence="1" type="primary">ERG28_2</name>
    <name evidence="1" type="ORF">DSO57_1021503</name>
</gene>
<proteinExistence type="predicted"/>
<sequence length="132" mass="15213">MMSMLPSGVLANWILFMASVSVFNTAHCFFTPYSINRDIYSLELKEVTRLTARLFGTWTMLSSFLRLYCAYHMHEHSVYILTMFSFLVTSFHFGSEFLYFKTVAVTRSSFLALTAPPLSLACMALAYPFYFN</sequence>